<comment type="subunit">
    <text evidence="4 11">Homodimer.</text>
</comment>
<evidence type="ECO:0000256" key="7">
    <source>
        <dbReference type="ARBA" id="ARBA00022679"/>
    </source>
</evidence>
<dbReference type="GO" id="GO:0004400">
    <property type="term" value="F:histidinol-phosphate transaminase activity"/>
    <property type="evidence" value="ECO:0007669"/>
    <property type="project" value="UniProtKB-UniRule"/>
</dbReference>
<evidence type="ECO:0000256" key="3">
    <source>
        <dbReference type="ARBA" id="ARBA00007970"/>
    </source>
</evidence>
<gene>
    <name evidence="11 13" type="primary">hisC</name>
    <name evidence="13" type="ORF">PH7735_00831</name>
</gene>
<dbReference type="HAMAP" id="MF_01023">
    <property type="entry name" value="HisC_aminotrans_2"/>
    <property type="match status" value="1"/>
</dbReference>
<sequence length="399" mass="42895">MLVSAPHNLIRTDVTKLPDYNAGLALDLFKATYGINCLAKLDSNESPLGPLPRAIAAMQDAAAGVGRYPDAANTALRDLIAKTVGTNKDNIIFGNGSEDLIGALFRAVIRPQDQVVTICPSFGLHEFGAMMFGAHVTKVPFNSDWSFPVEGLCDALRNKPRVLIFSSPSNPAGPVITEAEFRQVISAADPETFICFDEAYVEFVEEDNRFDALAILAETGKPSIVLRTFSKAYGLAGARVGYGIASDPLLIKALMKTRNPFGVNALAACAAVEAIGDTAHLDQVVKLATLERKRVSAALADKGFASAPTQTNFVFFDTGAPASILAENLRNKGVLIKAWQEAPFENWARVTMGSPAENDLFLNALSIYEDRFHIAGLIPNGNKRGVPTSCLTPRFTTIF</sequence>
<dbReference type="InterPro" id="IPR015421">
    <property type="entry name" value="PyrdxlP-dep_Trfase_major"/>
</dbReference>
<dbReference type="InterPro" id="IPR015422">
    <property type="entry name" value="PyrdxlP-dep_Trfase_small"/>
</dbReference>
<accession>A0A0P1I3G3</accession>
<evidence type="ECO:0000256" key="10">
    <source>
        <dbReference type="ARBA" id="ARBA00047481"/>
    </source>
</evidence>
<dbReference type="PROSITE" id="PS00599">
    <property type="entry name" value="AA_TRANSFER_CLASS_2"/>
    <property type="match status" value="1"/>
</dbReference>
<dbReference type="RefSeq" id="WP_058310017.1">
    <property type="nucleotide sequence ID" value="NZ_CYTW01000001.1"/>
</dbReference>
<dbReference type="STRING" id="1715693.PH7735_00831"/>
<evidence type="ECO:0000256" key="4">
    <source>
        <dbReference type="ARBA" id="ARBA00011738"/>
    </source>
</evidence>
<dbReference type="EC" id="2.6.1.9" evidence="11"/>
<dbReference type="CDD" id="cd00609">
    <property type="entry name" value="AAT_like"/>
    <property type="match status" value="1"/>
</dbReference>
<dbReference type="PANTHER" id="PTHR43643:SF6">
    <property type="entry name" value="HISTIDINOL-PHOSPHATE AMINOTRANSFERASE"/>
    <property type="match status" value="1"/>
</dbReference>
<evidence type="ECO:0000256" key="1">
    <source>
        <dbReference type="ARBA" id="ARBA00001933"/>
    </source>
</evidence>
<keyword evidence="7 11" id="KW-0808">Transferase</keyword>
<dbReference type="Gene3D" id="3.40.640.10">
    <property type="entry name" value="Type I PLP-dependent aspartate aminotransferase-like (Major domain)"/>
    <property type="match status" value="1"/>
</dbReference>
<dbReference type="Proteomes" id="UP000051870">
    <property type="component" value="Unassembled WGS sequence"/>
</dbReference>
<proteinExistence type="inferred from homology"/>
<dbReference type="AlphaFoldDB" id="A0A0P1I3G3"/>
<evidence type="ECO:0000256" key="6">
    <source>
        <dbReference type="ARBA" id="ARBA00022605"/>
    </source>
</evidence>
<dbReference type="PANTHER" id="PTHR43643">
    <property type="entry name" value="HISTIDINOL-PHOSPHATE AMINOTRANSFERASE 2"/>
    <property type="match status" value="1"/>
</dbReference>
<dbReference type="InterPro" id="IPR001917">
    <property type="entry name" value="Aminotrans_II_pyridoxalP_BS"/>
</dbReference>
<dbReference type="GeneID" id="83879903"/>
<feature type="modified residue" description="N6-(pyridoxal phosphate)lysine" evidence="11">
    <location>
        <position position="231"/>
    </location>
</feature>
<keyword evidence="6 11" id="KW-0028">Amino-acid biosynthesis</keyword>
<name>A0A0P1I3G3_9RHOB</name>
<evidence type="ECO:0000256" key="11">
    <source>
        <dbReference type="HAMAP-Rule" id="MF_01023"/>
    </source>
</evidence>
<dbReference type="InterPro" id="IPR005861">
    <property type="entry name" value="HisP_aminotrans"/>
</dbReference>
<evidence type="ECO:0000313" key="13">
    <source>
        <dbReference type="EMBL" id="CUJ87889.1"/>
    </source>
</evidence>
<evidence type="ECO:0000256" key="5">
    <source>
        <dbReference type="ARBA" id="ARBA00022576"/>
    </source>
</evidence>
<dbReference type="Pfam" id="PF00155">
    <property type="entry name" value="Aminotran_1_2"/>
    <property type="match status" value="1"/>
</dbReference>
<comment type="similarity">
    <text evidence="3 11">Belongs to the class-II pyridoxal-phosphate-dependent aminotransferase family. Histidinol-phosphate aminotransferase subfamily.</text>
</comment>
<feature type="domain" description="Aminotransferase class I/classII large" evidence="12">
    <location>
        <begin position="40"/>
        <end position="365"/>
    </location>
</feature>
<evidence type="ECO:0000256" key="8">
    <source>
        <dbReference type="ARBA" id="ARBA00022898"/>
    </source>
</evidence>
<dbReference type="InterPro" id="IPR050106">
    <property type="entry name" value="HistidinolP_aminotransfase"/>
</dbReference>
<dbReference type="UniPathway" id="UPA00031">
    <property type="reaction ID" value="UER00012"/>
</dbReference>
<keyword evidence="8 11" id="KW-0663">Pyridoxal phosphate</keyword>
<evidence type="ECO:0000313" key="14">
    <source>
        <dbReference type="Proteomes" id="UP000051870"/>
    </source>
</evidence>
<keyword evidence="14" id="KW-1185">Reference proteome</keyword>
<reference evidence="14" key="1">
    <citation type="submission" date="2015-09" db="EMBL/GenBank/DDBJ databases">
        <authorList>
            <person name="Rodrigo-Torres Lidia"/>
            <person name="Arahal R.David."/>
        </authorList>
    </citation>
    <scope>NUCLEOTIDE SEQUENCE [LARGE SCALE GENOMIC DNA]</scope>
    <source>
        <strain evidence="14">CECT 7735</strain>
    </source>
</reference>
<dbReference type="SUPFAM" id="SSF53383">
    <property type="entry name" value="PLP-dependent transferases"/>
    <property type="match status" value="1"/>
</dbReference>
<dbReference type="GO" id="GO:0030170">
    <property type="term" value="F:pyridoxal phosphate binding"/>
    <property type="evidence" value="ECO:0007669"/>
    <property type="project" value="InterPro"/>
</dbReference>
<dbReference type="GO" id="GO:0000105">
    <property type="term" value="P:L-histidine biosynthetic process"/>
    <property type="evidence" value="ECO:0007669"/>
    <property type="project" value="UniProtKB-UniRule"/>
</dbReference>
<protein>
    <recommendedName>
        <fullName evidence="11">Histidinol-phosphate aminotransferase</fullName>
        <ecNumber evidence="11">2.6.1.9</ecNumber>
    </recommendedName>
    <alternativeName>
        <fullName evidence="11">Imidazole acetol-phosphate transaminase</fullName>
    </alternativeName>
</protein>
<comment type="catalytic activity">
    <reaction evidence="10 11">
        <text>L-histidinol phosphate + 2-oxoglutarate = 3-(imidazol-4-yl)-2-oxopropyl phosphate + L-glutamate</text>
        <dbReference type="Rhea" id="RHEA:23744"/>
        <dbReference type="ChEBI" id="CHEBI:16810"/>
        <dbReference type="ChEBI" id="CHEBI:29985"/>
        <dbReference type="ChEBI" id="CHEBI:57766"/>
        <dbReference type="ChEBI" id="CHEBI:57980"/>
        <dbReference type="EC" id="2.6.1.9"/>
    </reaction>
</comment>
<organism evidence="13 14">
    <name type="scientific">Shimia thalassica</name>
    <dbReference type="NCBI Taxonomy" id="1715693"/>
    <lineage>
        <taxon>Bacteria</taxon>
        <taxon>Pseudomonadati</taxon>
        <taxon>Pseudomonadota</taxon>
        <taxon>Alphaproteobacteria</taxon>
        <taxon>Rhodobacterales</taxon>
        <taxon>Roseobacteraceae</taxon>
    </lineage>
</organism>
<keyword evidence="9 11" id="KW-0368">Histidine biosynthesis</keyword>
<dbReference type="InterPro" id="IPR004839">
    <property type="entry name" value="Aminotransferase_I/II_large"/>
</dbReference>
<keyword evidence="5 11" id="KW-0032">Aminotransferase</keyword>
<evidence type="ECO:0000256" key="9">
    <source>
        <dbReference type="ARBA" id="ARBA00023102"/>
    </source>
</evidence>
<evidence type="ECO:0000256" key="2">
    <source>
        <dbReference type="ARBA" id="ARBA00005011"/>
    </source>
</evidence>
<comment type="cofactor">
    <cofactor evidence="1 11">
        <name>pyridoxal 5'-phosphate</name>
        <dbReference type="ChEBI" id="CHEBI:597326"/>
    </cofactor>
</comment>
<dbReference type="EMBL" id="CYTW01000001">
    <property type="protein sequence ID" value="CUJ87889.1"/>
    <property type="molecule type" value="Genomic_DNA"/>
</dbReference>
<dbReference type="Gene3D" id="3.90.1150.10">
    <property type="entry name" value="Aspartate Aminotransferase, domain 1"/>
    <property type="match status" value="1"/>
</dbReference>
<evidence type="ECO:0000259" key="12">
    <source>
        <dbReference type="Pfam" id="PF00155"/>
    </source>
</evidence>
<dbReference type="InterPro" id="IPR015424">
    <property type="entry name" value="PyrdxlP-dep_Trfase"/>
</dbReference>
<comment type="pathway">
    <text evidence="2 11">Amino-acid biosynthesis; L-histidine biosynthesis; L-histidine from 5-phospho-alpha-D-ribose 1-diphosphate: step 7/9.</text>
</comment>